<evidence type="ECO:0000256" key="2">
    <source>
        <dbReference type="ARBA" id="ARBA00008766"/>
    </source>
</evidence>
<keyword evidence="8" id="KW-1185">Reference proteome</keyword>
<dbReference type="GO" id="GO:0030145">
    <property type="term" value="F:manganese ion binding"/>
    <property type="evidence" value="ECO:0007669"/>
    <property type="project" value="InterPro"/>
</dbReference>
<dbReference type="InterPro" id="IPR029149">
    <property type="entry name" value="Creatin/AminoP/Spt16_N"/>
</dbReference>
<dbReference type="GO" id="GO:0070006">
    <property type="term" value="F:metalloaminopeptidase activity"/>
    <property type="evidence" value="ECO:0007669"/>
    <property type="project" value="InterPro"/>
</dbReference>
<proteinExistence type="inferred from homology"/>
<keyword evidence="3" id="KW-0479">Metal-binding</keyword>
<dbReference type="Gene3D" id="3.40.350.10">
    <property type="entry name" value="Creatinase/prolidase N-terminal domain"/>
    <property type="match status" value="1"/>
</dbReference>
<evidence type="ECO:0000256" key="1">
    <source>
        <dbReference type="ARBA" id="ARBA00001936"/>
    </source>
</evidence>
<dbReference type="SUPFAM" id="SSF55920">
    <property type="entry name" value="Creatinase/aminopeptidase"/>
    <property type="match status" value="1"/>
</dbReference>
<gene>
    <name evidence="7" type="ORF">F7725_003815</name>
</gene>
<evidence type="ECO:0000256" key="4">
    <source>
        <dbReference type="ARBA" id="ARBA00022801"/>
    </source>
</evidence>
<evidence type="ECO:0000313" key="7">
    <source>
        <dbReference type="EMBL" id="KAF3846737.1"/>
    </source>
</evidence>
<dbReference type="SUPFAM" id="SSF53092">
    <property type="entry name" value="Creatinase/prolidase N-terminal domain"/>
    <property type="match status" value="1"/>
</dbReference>
<evidence type="ECO:0000313" key="8">
    <source>
        <dbReference type="Proteomes" id="UP000518266"/>
    </source>
</evidence>
<dbReference type="InterPro" id="IPR052433">
    <property type="entry name" value="X-Pro_dipept-like"/>
</dbReference>
<dbReference type="GO" id="GO:0005739">
    <property type="term" value="C:mitochondrion"/>
    <property type="evidence" value="ECO:0007669"/>
    <property type="project" value="TreeGrafter"/>
</dbReference>
<evidence type="ECO:0000256" key="5">
    <source>
        <dbReference type="ARBA" id="ARBA00023211"/>
    </source>
</evidence>
<name>A0A7J5YDX2_DISMA</name>
<organism evidence="7 8">
    <name type="scientific">Dissostichus mawsoni</name>
    <name type="common">Antarctic cod</name>
    <dbReference type="NCBI Taxonomy" id="36200"/>
    <lineage>
        <taxon>Eukaryota</taxon>
        <taxon>Metazoa</taxon>
        <taxon>Chordata</taxon>
        <taxon>Craniata</taxon>
        <taxon>Vertebrata</taxon>
        <taxon>Euteleostomi</taxon>
        <taxon>Actinopterygii</taxon>
        <taxon>Neopterygii</taxon>
        <taxon>Teleostei</taxon>
        <taxon>Neoteleostei</taxon>
        <taxon>Acanthomorphata</taxon>
        <taxon>Eupercaria</taxon>
        <taxon>Perciformes</taxon>
        <taxon>Notothenioidei</taxon>
        <taxon>Nototheniidae</taxon>
        <taxon>Dissostichus</taxon>
    </lineage>
</organism>
<keyword evidence="4" id="KW-0378">Hydrolase</keyword>
<accession>A0A7J5YDX2</accession>
<dbReference type="Pfam" id="PF05195">
    <property type="entry name" value="AMP_N"/>
    <property type="match status" value="1"/>
</dbReference>
<comment type="cofactor">
    <cofactor evidence="1">
        <name>Mn(2+)</name>
        <dbReference type="ChEBI" id="CHEBI:29035"/>
    </cofactor>
</comment>
<evidence type="ECO:0000256" key="3">
    <source>
        <dbReference type="ARBA" id="ARBA00022723"/>
    </source>
</evidence>
<keyword evidence="5" id="KW-0464">Manganese</keyword>
<reference evidence="7 8" key="1">
    <citation type="submission" date="2020-03" db="EMBL/GenBank/DDBJ databases">
        <title>Dissostichus mawsoni Genome sequencing and assembly.</title>
        <authorList>
            <person name="Park H."/>
        </authorList>
    </citation>
    <scope>NUCLEOTIDE SEQUENCE [LARGE SCALE GENOMIC DNA]</scope>
    <source>
        <strain evidence="7">DM0001</strain>
        <tissue evidence="7">Muscle</tissue>
    </source>
</reference>
<dbReference type="Pfam" id="PF00557">
    <property type="entry name" value="Peptidase_M24"/>
    <property type="match status" value="1"/>
</dbReference>
<comment type="caution">
    <text evidence="7">The sequence shown here is derived from an EMBL/GenBank/DDBJ whole genome shotgun (WGS) entry which is preliminary data.</text>
</comment>
<dbReference type="OrthoDB" id="4215474at2759"/>
<sequence>MKGNAPDRRRKQFTRDNKKQEGCRRFLSTLLCFSEVSSLLCFHSGENQDRLTEDPGTYCCDWSVSSSCSRNVALKQLHGCVWCPCRNISLKPGGSRPKTLPQRYLGQPSPFTHPHLIKHGEVTPGLTQTEFELRRLRLASLIEAQADRLGPSASSSTHVVVLLSHPTRYMTNDIPYPFHQNQDFLYLSGILEPDSALVLYGTGRPDQAILFVPRRDPSRELWDGPRHCAVVRQLSAGPPSAPSAHVGPLLDEGPMPHSLRPLVHSLRAVKSSAEVALMQEAGHISAQFDFENRIHGANFLAYPPVVAGGNRANTLHYINNNQIIKDGEMVLLDGGCEYFGYVSDITRTWPVNGKFSPAQAELYEAVLEVQRSCLSMCSPGVSLDHIYSSMLALLGRQLRRLGVVKASSSEADVLKAARRYCPHHIGHYLGMDVHDTPELSRSQPLQPGMAITIEPEDDVVIRDKGGALILSSDAPKTIADVEKACAQR</sequence>
<dbReference type="InterPro" id="IPR000994">
    <property type="entry name" value="Pept_M24"/>
</dbReference>
<dbReference type="SMART" id="SM01011">
    <property type="entry name" value="AMP_N"/>
    <property type="match status" value="1"/>
</dbReference>
<dbReference type="GO" id="GO:0006508">
    <property type="term" value="P:proteolysis"/>
    <property type="evidence" value="ECO:0007669"/>
    <property type="project" value="TreeGrafter"/>
</dbReference>
<dbReference type="Proteomes" id="UP000518266">
    <property type="component" value="Unassembled WGS sequence"/>
</dbReference>
<dbReference type="AlphaFoldDB" id="A0A7J5YDX2"/>
<protein>
    <recommendedName>
        <fullName evidence="6">Aminopeptidase P N-terminal domain-containing protein</fullName>
    </recommendedName>
</protein>
<dbReference type="PANTHER" id="PTHR43226:SF4">
    <property type="entry name" value="XAA-PRO AMINOPEPTIDASE 3"/>
    <property type="match status" value="1"/>
</dbReference>
<evidence type="ECO:0000259" key="6">
    <source>
        <dbReference type="SMART" id="SM01011"/>
    </source>
</evidence>
<dbReference type="Gene3D" id="3.90.230.10">
    <property type="entry name" value="Creatinase/methionine aminopeptidase superfamily"/>
    <property type="match status" value="1"/>
</dbReference>
<dbReference type="InterPro" id="IPR036005">
    <property type="entry name" value="Creatinase/aminopeptidase-like"/>
</dbReference>
<comment type="similarity">
    <text evidence="2">Belongs to the peptidase M24B family.</text>
</comment>
<dbReference type="InterPro" id="IPR007865">
    <property type="entry name" value="Aminopep_P_N"/>
</dbReference>
<dbReference type="EMBL" id="JAAKFY010000014">
    <property type="protein sequence ID" value="KAF3846737.1"/>
    <property type="molecule type" value="Genomic_DNA"/>
</dbReference>
<feature type="domain" description="Aminopeptidase P N-terminal" evidence="6">
    <location>
        <begin position="126"/>
        <end position="274"/>
    </location>
</feature>
<dbReference type="PANTHER" id="PTHR43226">
    <property type="entry name" value="XAA-PRO AMINOPEPTIDASE 3"/>
    <property type="match status" value="1"/>
</dbReference>